<organism evidence="1 2">
    <name type="scientific">Eretmocerus hayati</name>
    <dbReference type="NCBI Taxonomy" id="131215"/>
    <lineage>
        <taxon>Eukaryota</taxon>
        <taxon>Metazoa</taxon>
        <taxon>Ecdysozoa</taxon>
        <taxon>Arthropoda</taxon>
        <taxon>Hexapoda</taxon>
        <taxon>Insecta</taxon>
        <taxon>Pterygota</taxon>
        <taxon>Neoptera</taxon>
        <taxon>Endopterygota</taxon>
        <taxon>Hymenoptera</taxon>
        <taxon>Apocrita</taxon>
        <taxon>Proctotrupomorpha</taxon>
        <taxon>Chalcidoidea</taxon>
        <taxon>Aphelinidae</taxon>
        <taxon>Aphelininae</taxon>
        <taxon>Eretmocerus</taxon>
    </lineage>
</organism>
<reference evidence="1" key="1">
    <citation type="submission" date="2023-04" db="EMBL/GenBank/DDBJ databases">
        <title>A chromosome-level genome assembly of the parasitoid wasp Eretmocerus hayati.</title>
        <authorList>
            <person name="Zhong Y."/>
            <person name="Liu S."/>
            <person name="Liu Y."/>
        </authorList>
    </citation>
    <scope>NUCLEOTIDE SEQUENCE</scope>
    <source>
        <strain evidence="1">ZJU_SS_LIU_2023</strain>
    </source>
</reference>
<evidence type="ECO:0000313" key="2">
    <source>
        <dbReference type="Proteomes" id="UP001239111"/>
    </source>
</evidence>
<proteinExistence type="predicted"/>
<sequence length="1164" mass="132694">MSQRGPPPAVEPEKFLSALLSYDIYRPDGILKGKKDTVWKDLAEELSKNLPKEKKILPQSLCISVQVDRKQILSKYRRAKGLDPLVKVDYDSEEETDESWEDVEKKRRNIEKNGKCREFSIVLTEKQWLEMKPMTVIANGKPKLRLKRGWADTVVESIYKETKYKCAYVFKYHTFQSKDIYLKIEGRCTQPECNAPILILCYAEPREKCNVELFVWTTYEGNIKHVKTRKLQGPQLKLVQNQLEHITPKQWQRDVAARDMSSGDPKPPYLFKTQALKQAKRGKKLQTMGLVKGESVFDSFTRMLELPQYSAYLDEKSIGFRPFFVIYFSKQQISIANRLIKLGYWFSIDSTGSVVQKIIIILGDGRMLLLTILCVKYGTNIIPVAMMISELNTAYMLRFFLDQYIASGGLIPKLIATDMSKALQNAVSGAFNLMPFRDYNIRCLRIANDPKSSEVLPKCQIRTDIAHLIHAVAKWPCFKNSKKSQKRLYLRSVGLLSNVTKLKHFSKIGTLVLIVAMSETTTRASQISLEMLSSLIGTYNFEEYLGEDPDEEDANLATKDDEMKAGDTPFDFMEKIRNDSQLAIDKAMKHITEFVVPNPFYNPDFASRLLNLGHEVVCWTGVMNEYFGNQDAVPTSSTNETYFKIVKKDLLTDGQPERCDLFVGKHCDHITGSLNMAEADIKNDTGTSRVNTDSNPVSSIDPDIEYLSEYVASEEKWKQVYEELFHTPDICDETDVVLVDDHLEGHPMMVDNDSTAQSPPEVITIHAGRDGHATLEIIPSNTILNHGHEVGQVKITENSSVVQSLTRACPSQVRKRRIPQDDNRGVKRPKNDPQKLRGINVRPDSTFPITLQRPVGVAHRHAILKNGANLAPRTMNFGTVQFEETCPFDSIVELLSHCYRFFTVFRQFIDNSIDLKKDVDPNFCFASIVKEHAKNPASANVYKRRSLILSRRYKPKKKTVLETFYTCTCSDVIENVLKYYLGQYRECPQVIERCTNNACERDITYQKDLPFITINCGIVFSRFSTLEAHYKSYFTHTEEYDCPTCKQPSVVSQRIAGNYICFEALHAYEKGSSKISEVPRSLKIGKQNYALAGLIEHKNGKPGHYVAYCYYADTKKWLVKNDTQRTAAELKFDPSIRISLIFYVKCNPLSISRPTDAVTASTVS</sequence>
<dbReference type="Proteomes" id="UP001239111">
    <property type="component" value="Chromosome 4"/>
</dbReference>
<gene>
    <name evidence="1" type="ORF">QAD02_007079</name>
</gene>
<accession>A0ACC2N2P9</accession>
<evidence type="ECO:0000313" key="1">
    <source>
        <dbReference type="EMBL" id="KAJ8665417.1"/>
    </source>
</evidence>
<protein>
    <submittedName>
        <fullName evidence="1">Uncharacterized protein</fullName>
    </submittedName>
</protein>
<name>A0ACC2N2P9_9HYME</name>
<keyword evidence="2" id="KW-1185">Reference proteome</keyword>
<comment type="caution">
    <text evidence="1">The sequence shown here is derived from an EMBL/GenBank/DDBJ whole genome shotgun (WGS) entry which is preliminary data.</text>
</comment>
<dbReference type="EMBL" id="CM056744">
    <property type="protein sequence ID" value="KAJ8665417.1"/>
    <property type="molecule type" value="Genomic_DNA"/>
</dbReference>